<feature type="signal peptide" evidence="1">
    <location>
        <begin position="1"/>
        <end position="18"/>
    </location>
</feature>
<reference evidence="3" key="1">
    <citation type="submission" date="2025-08" db="UniProtKB">
        <authorList>
            <consortium name="RefSeq"/>
        </authorList>
    </citation>
    <scope>IDENTIFICATION</scope>
    <source>
        <tissue evidence="3">Whole sample</tissue>
    </source>
</reference>
<gene>
    <name evidence="3" type="primary">LOC111102354</name>
</gene>
<evidence type="ECO:0000313" key="2">
    <source>
        <dbReference type="Proteomes" id="UP000694844"/>
    </source>
</evidence>
<dbReference type="KEGG" id="cvn:111102354"/>
<dbReference type="RefSeq" id="XP_022290741.1">
    <property type="nucleotide sequence ID" value="XM_022435033.1"/>
</dbReference>
<dbReference type="Proteomes" id="UP000694844">
    <property type="component" value="Chromosome 7"/>
</dbReference>
<evidence type="ECO:0000313" key="3">
    <source>
        <dbReference type="RefSeq" id="XP_022290741.1"/>
    </source>
</evidence>
<keyword evidence="1" id="KW-0732">Signal</keyword>
<organism evidence="2 3">
    <name type="scientific">Crassostrea virginica</name>
    <name type="common">Eastern oyster</name>
    <dbReference type="NCBI Taxonomy" id="6565"/>
    <lineage>
        <taxon>Eukaryota</taxon>
        <taxon>Metazoa</taxon>
        <taxon>Spiralia</taxon>
        <taxon>Lophotrochozoa</taxon>
        <taxon>Mollusca</taxon>
        <taxon>Bivalvia</taxon>
        <taxon>Autobranchia</taxon>
        <taxon>Pteriomorphia</taxon>
        <taxon>Ostreida</taxon>
        <taxon>Ostreoidea</taxon>
        <taxon>Ostreidae</taxon>
        <taxon>Crassostrea</taxon>
    </lineage>
</organism>
<protein>
    <submittedName>
        <fullName evidence="3">Uncharacterized protein LOC111102354</fullName>
    </submittedName>
</protein>
<sequence length="245" mass="27827">MKGLPFVLLILNFPFSISTDLGEQWVLLNKSGYTGYQIISVRKIKDDDNQIYTTRIRAPISTALENPGYMERLNAFVDLKQVSVEENLQYAIYEAKISTSINSFLIPPIRLTSESESLGLLLGRFTDEDEQVDFKFNRCQMHVKRKDPTGSTTFELSVRGCICKSYFTGSVEQGGKKTTDLSPLYFFPSYARRSDQDQVSSIFIDRTALEKDGVKIDSLKFIMKVDEGHVNAPLLDLSEYELDLI</sequence>
<dbReference type="GeneID" id="111102354"/>
<proteinExistence type="predicted"/>
<keyword evidence="2" id="KW-1185">Reference proteome</keyword>
<dbReference type="AlphaFoldDB" id="A0A8B8AHH0"/>
<name>A0A8B8AHH0_CRAVI</name>
<evidence type="ECO:0000256" key="1">
    <source>
        <dbReference type="SAM" id="SignalP"/>
    </source>
</evidence>
<feature type="chain" id="PRO_5034442238" evidence="1">
    <location>
        <begin position="19"/>
        <end position="245"/>
    </location>
</feature>
<accession>A0A8B8AHH0</accession>